<feature type="region of interest" description="Disordered" evidence="2">
    <location>
        <begin position="726"/>
        <end position="772"/>
    </location>
</feature>
<dbReference type="Proteomes" id="UP001255856">
    <property type="component" value="Unassembled WGS sequence"/>
</dbReference>
<feature type="compositionally biased region" description="Low complexity" evidence="2">
    <location>
        <begin position="738"/>
        <end position="765"/>
    </location>
</feature>
<evidence type="ECO:0000256" key="1">
    <source>
        <dbReference type="SAM" id="Coils"/>
    </source>
</evidence>
<feature type="region of interest" description="Disordered" evidence="2">
    <location>
        <begin position="231"/>
        <end position="281"/>
    </location>
</feature>
<feature type="compositionally biased region" description="Polar residues" evidence="2">
    <location>
        <begin position="1"/>
        <end position="13"/>
    </location>
</feature>
<feature type="region of interest" description="Disordered" evidence="2">
    <location>
        <begin position="1002"/>
        <end position="1069"/>
    </location>
</feature>
<evidence type="ECO:0000256" key="2">
    <source>
        <dbReference type="SAM" id="MobiDB-lite"/>
    </source>
</evidence>
<feature type="region of interest" description="Disordered" evidence="2">
    <location>
        <begin position="917"/>
        <end position="958"/>
    </location>
</feature>
<keyword evidence="1" id="KW-0175">Coiled coil</keyword>
<name>A0AAD9MI96_PROWI</name>
<feature type="region of interest" description="Disordered" evidence="2">
    <location>
        <begin position="1"/>
        <end position="20"/>
    </location>
</feature>
<feature type="region of interest" description="Disordered" evidence="2">
    <location>
        <begin position="1205"/>
        <end position="1261"/>
    </location>
</feature>
<feature type="compositionally biased region" description="Low complexity" evidence="2">
    <location>
        <begin position="1348"/>
        <end position="1367"/>
    </location>
</feature>
<keyword evidence="4" id="KW-1185">Reference proteome</keyword>
<feature type="region of interest" description="Disordered" evidence="2">
    <location>
        <begin position="1338"/>
        <end position="1466"/>
    </location>
</feature>
<sequence>MQHAAGTTRQDGPSGTGHLVGAYLRTAPHLLSPEQSEGPCRFVAEGDWNHLAPGPDDSVLSVDTESVWALEGVTGSVAGEAPGRAPSRSPSEAASEGEEEVAVPPPPSVPGSARIAASSPASTPFMTPALTLAGTVASIDGRTPALMTGPPTFRALTADRTRLEVAPSSTPSAGSVFSFGGGGAGLAQQTVSTVPTPRPVGGWTAADEAAQREGGVSGEEPASLPRVANAVSAAEPATASQGPNPFRAMLDHLRGPTYESPAGGPVPAPAGGPLPASAVQAPTGPTVKKILVPSRMSRPDLARTAALLQLEQVGSVDSPKSPSSLTPVPLISVGRPAPSAEEADRCSAAASVDQPPAAPSAVLESRESATSPVAHAASPQQGDAAATGPRHPPRRRRPGAPPASPRTPASALLATPAPGQGSVGRWAARKGIALSTPARAELGQLWSMAGQAQAERLQGEALRAELAQARAELEAQGLARAAERAERAAAEEELSSARAAAQHMVGLAARIQELFVACEEEKGALLAELGARRAESDAARIRALESELEEQRAARLAAEAAAADVARQGSTLVAGALVATPQALRLRAPEPVAESPRSQTTSPVLELRAAMARLCAALSSLHERGVGGVPATPRVRRLLRASAAELVSVRAMLEGVPASPALLTQATMLRTLRRVRGVLDTPGTARLLPATVAVHLPTAARVHKLGDEGCCAEDVEEELPVRQLSLHSEDEEGEAGEAAELTGDAPEAAAPASPVAPSASVSQAQREAATPGSVTMRFETLCGSIARLRASRSGAQSPSARGAAGRGGASVTKPCAEPIESDDEDGPIGSGHVHEETSVVHLGAYVVTDVPHAQVLQVRELIHRYELLARGEPEGSEAEETSPGVERAVVPLVAAAYPWMPAAEEDCEADLLDQRVQEEEQADAASLVDNDEDDGDNEDAADPELQENIPADSPIASLPSDEFVEMGRRQDQPWASVHGSLAAITKAEPAAVLLGEAVQEASWTQAAGSPHHQEATESEGGDAWEPSDDGPADLEPSYEPSYDDEQASWVSSPRTAATVPRAGLGREDDPWRVAALDEAEDETFPVAEASWPLSAQGPGTDVTKTTAVPAAMTAAPGTVYRTPTDVLMYPTPASGAAASTSGLGPVRRMGPLTTPARASPYSPPRSLGFSPVVQGEFARSPQVPSVEPASPLVAASQIGGLVEDASGEAPSSVRHVAAQSALAPTDQPPRAAPARVPELAEAPGSPSPPTPASVASSAPCRAASTPGSAFSVGALRGRPAADVQEQVRGRLLKLKADLRAAQSKLATVNTAPRGVSFVSSSAVSGDALSSSAASRMTAGWRPATPGTALRSTAAAPAAPVAESAIKAQPGPRGALWRDASDSDSSSDWEDDDKRGRGKRPAAPAERRLPDASPMTPAAQHEAEAPSPEASGDSTFSFTPLLPARRAYGPTQGLPPRPRRGPTVAQDREFRRRAAALNIHVSPYFRSEK</sequence>
<evidence type="ECO:0000313" key="4">
    <source>
        <dbReference type="Proteomes" id="UP001255856"/>
    </source>
</evidence>
<feature type="coiled-coil region" evidence="1">
    <location>
        <begin position="531"/>
        <end position="561"/>
    </location>
</feature>
<comment type="caution">
    <text evidence="3">The sequence shown here is derived from an EMBL/GenBank/DDBJ whole genome shotgun (WGS) entry which is preliminary data.</text>
</comment>
<feature type="compositionally biased region" description="Low complexity" evidence="2">
    <location>
        <begin position="791"/>
        <end position="803"/>
    </location>
</feature>
<protein>
    <submittedName>
        <fullName evidence="3">Uncharacterized protein</fullName>
    </submittedName>
</protein>
<feature type="coiled-coil region" evidence="1">
    <location>
        <begin position="452"/>
        <end position="500"/>
    </location>
</feature>
<reference evidence="3" key="1">
    <citation type="submission" date="2021-01" db="EMBL/GenBank/DDBJ databases">
        <authorList>
            <person name="Eckstrom K.M.E."/>
        </authorList>
    </citation>
    <scope>NUCLEOTIDE SEQUENCE</scope>
    <source>
        <strain evidence="3">UVCC 0001</strain>
    </source>
</reference>
<feature type="compositionally biased region" description="Acidic residues" evidence="2">
    <location>
        <begin position="1016"/>
        <end position="1032"/>
    </location>
</feature>
<accession>A0AAD9MI96</accession>
<feature type="region of interest" description="Disordered" evidence="2">
    <location>
        <begin position="789"/>
        <end position="832"/>
    </location>
</feature>
<gene>
    <name evidence="3" type="ORF">QBZ16_002209</name>
</gene>
<feature type="compositionally biased region" description="Acidic residues" evidence="2">
    <location>
        <begin position="929"/>
        <end position="945"/>
    </location>
</feature>
<feature type="compositionally biased region" description="Low complexity" evidence="2">
    <location>
        <begin position="80"/>
        <end position="94"/>
    </location>
</feature>
<dbReference type="EMBL" id="JASFZW010000002">
    <property type="protein sequence ID" value="KAK2079814.1"/>
    <property type="molecule type" value="Genomic_DNA"/>
</dbReference>
<feature type="compositionally biased region" description="Low complexity" evidence="2">
    <location>
        <begin position="406"/>
        <end position="418"/>
    </location>
</feature>
<proteinExistence type="predicted"/>
<organism evidence="3 4">
    <name type="scientific">Prototheca wickerhamii</name>
    <dbReference type="NCBI Taxonomy" id="3111"/>
    <lineage>
        <taxon>Eukaryota</taxon>
        <taxon>Viridiplantae</taxon>
        <taxon>Chlorophyta</taxon>
        <taxon>core chlorophytes</taxon>
        <taxon>Trebouxiophyceae</taxon>
        <taxon>Chlorellales</taxon>
        <taxon>Chlorellaceae</taxon>
        <taxon>Prototheca</taxon>
    </lineage>
</organism>
<feature type="region of interest" description="Disordered" evidence="2">
    <location>
        <begin position="314"/>
        <end position="424"/>
    </location>
</feature>
<feature type="region of interest" description="Disordered" evidence="2">
    <location>
        <begin position="75"/>
        <end position="121"/>
    </location>
</feature>
<evidence type="ECO:0000313" key="3">
    <source>
        <dbReference type="EMBL" id="KAK2079814.1"/>
    </source>
</evidence>